<name>A0A0V1LDM3_9BILA</name>
<organism evidence="1 2">
    <name type="scientific">Trichinella nativa</name>
    <dbReference type="NCBI Taxonomy" id="6335"/>
    <lineage>
        <taxon>Eukaryota</taxon>
        <taxon>Metazoa</taxon>
        <taxon>Ecdysozoa</taxon>
        <taxon>Nematoda</taxon>
        <taxon>Enoplea</taxon>
        <taxon>Dorylaimia</taxon>
        <taxon>Trichinellida</taxon>
        <taxon>Trichinellidae</taxon>
        <taxon>Trichinella</taxon>
    </lineage>
</organism>
<accession>A0A0V1LDM3</accession>
<evidence type="ECO:0000313" key="1">
    <source>
        <dbReference type="EMBL" id="KRZ57479.1"/>
    </source>
</evidence>
<keyword evidence="2" id="KW-1185">Reference proteome</keyword>
<evidence type="ECO:0000313" key="2">
    <source>
        <dbReference type="Proteomes" id="UP000054721"/>
    </source>
</evidence>
<proteinExistence type="predicted"/>
<gene>
    <name evidence="1" type="ORF">T02_2710</name>
</gene>
<comment type="caution">
    <text evidence="1">The sequence shown here is derived from an EMBL/GenBank/DDBJ whole genome shotgun (WGS) entry which is preliminary data.</text>
</comment>
<reference evidence="1 2" key="1">
    <citation type="submission" date="2015-05" db="EMBL/GenBank/DDBJ databases">
        <title>Evolution of Trichinella species and genotypes.</title>
        <authorList>
            <person name="Korhonen P.K."/>
            <person name="Edoardo P."/>
            <person name="Giuseppe L.R."/>
            <person name="Gasser R.B."/>
        </authorList>
    </citation>
    <scope>NUCLEOTIDE SEQUENCE [LARGE SCALE GENOMIC DNA]</scope>
    <source>
        <strain evidence="1">ISS10</strain>
    </source>
</reference>
<dbReference type="AlphaFoldDB" id="A0A0V1LDM3"/>
<dbReference type="Proteomes" id="UP000054721">
    <property type="component" value="Unassembled WGS sequence"/>
</dbReference>
<sequence length="62" mass="6893">MNVITVAHAVQLITIQTRGPKNTPDTGDKHEMSYHPTIVEHRSHIQQSFLEEIATSGTPQLS</sequence>
<dbReference type="EMBL" id="JYDW01000074">
    <property type="protein sequence ID" value="KRZ57479.1"/>
    <property type="molecule type" value="Genomic_DNA"/>
</dbReference>
<protein>
    <submittedName>
        <fullName evidence="1">Uncharacterized protein</fullName>
    </submittedName>
</protein>